<dbReference type="PANTHER" id="PTHR13390:SF0">
    <property type="entry name" value="LIPID DROPLET-ASSOCIATED HYDROLASE"/>
    <property type="match status" value="1"/>
</dbReference>
<comment type="caution">
    <text evidence="5">The sequence shown here is derived from an EMBL/GenBank/DDBJ whole genome shotgun (WGS) entry which is preliminary data.</text>
</comment>
<dbReference type="InterPro" id="IPR029058">
    <property type="entry name" value="AB_hydrolase_fold"/>
</dbReference>
<evidence type="ECO:0000256" key="1">
    <source>
        <dbReference type="ARBA" id="ARBA00004502"/>
    </source>
</evidence>
<dbReference type="Pfam" id="PF10230">
    <property type="entry name" value="LIDHydrolase"/>
    <property type="match status" value="1"/>
</dbReference>
<gene>
    <name evidence="5" type="ORF">FN846DRAFT_498475</name>
</gene>
<keyword evidence="3" id="KW-0551">Lipid droplet</keyword>
<keyword evidence="6" id="KW-1185">Reference proteome</keyword>
<dbReference type="InParanoid" id="A0A5J5EFL4"/>
<evidence type="ECO:0000313" key="5">
    <source>
        <dbReference type="EMBL" id="KAA8893716.1"/>
    </source>
</evidence>
<keyword evidence="4" id="KW-0378">Hydrolase</keyword>
<proteinExistence type="inferred from homology"/>
<evidence type="ECO:0000313" key="6">
    <source>
        <dbReference type="Proteomes" id="UP000326924"/>
    </source>
</evidence>
<dbReference type="OrthoDB" id="448051at2759"/>
<dbReference type="SUPFAM" id="SSF53474">
    <property type="entry name" value="alpha/beta-Hydrolases"/>
    <property type="match status" value="1"/>
</dbReference>
<evidence type="ECO:0000256" key="4">
    <source>
        <dbReference type="ARBA" id="ARBA00022801"/>
    </source>
</evidence>
<comment type="subcellular location">
    <subcellularLocation>
        <location evidence="1">Lipid droplet</location>
    </subcellularLocation>
</comment>
<dbReference type="AlphaFoldDB" id="A0A5J5EFL4"/>
<dbReference type="InterPro" id="IPR019363">
    <property type="entry name" value="LDAH"/>
</dbReference>
<reference evidence="5 6" key="1">
    <citation type="submission" date="2019-09" db="EMBL/GenBank/DDBJ databases">
        <title>Draft genome of the ectomycorrhizal ascomycete Sphaerosporella brunnea.</title>
        <authorList>
            <consortium name="DOE Joint Genome Institute"/>
            <person name="Benucci G.M."/>
            <person name="Marozzi G."/>
            <person name="Antonielli L."/>
            <person name="Sanchez S."/>
            <person name="Marco P."/>
            <person name="Wang X."/>
            <person name="Falini L.B."/>
            <person name="Barry K."/>
            <person name="Haridas S."/>
            <person name="Lipzen A."/>
            <person name="Labutti K."/>
            <person name="Grigoriev I.V."/>
            <person name="Murat C."/>
            <person name="Martin F."/>
            <person name="Albertini E."/>
            <person name="Donnini D."/>
            <person name="Bonito G."/>
        </authorList>
    </citation>
    <scope>NUCLEOTIDE SEQUENCE [LARGE SCALE GENOMIC DNA]</scope>
    <source>
        <strain evidence="5 6">Sb_GMNB300</strain>
    </source>
</reference>
<dbReference type="FunCoup" id="A0A5J5EFL4">
    <property type="interactions" value="95"/>
</dbReference>
<dbReference type="GO" id="GO:0005811">
    <property type="term" value="C:lipid droplet"/>
    <property type="evidence" value="ECO:0007669"/>
    <property type="project" value="UniProtKB-SubCell"/>
</dbReference>
<dbReference type="EMBL" id="VXIS01000410">
    <property type="protein sequence ID" value="KAA8893716.1"/>
    <property type="molecule type" value="Genomic_DNA"/>
</dbReference>
<evidence type="ECO:0000256" key="3">
    <source>
        <dbReference type="ARBA" id="ARBA00022677"/>
    </source>
</evidence>
<evidence type="ECO:0000256" key="2">
    <source>
        <dbReference type="ARBA" id="ARBA00008300"/>
    </source>
</evidence>
<evidence type="ECO:0008006" key="7">
    <source>
        <dbReference type="Google" id="ProtNLM"/>
    </source>
</evidence>
<comment type="similarity">
    <text evidence="2">Belongs to the AB hydrolase superfamily. LDAH family.</text>
</comment>
<dbReference type="PANTHER" id="PTHR13390">
    <property type="entry name" value="LIPASE"/>
    <property type="match status" value="1"/>
</dbReference>
<dbReference type="Gene3D" id="3.40.50.1820">
    <property type="entry name" value="alpha/beta hydrolase"/>
    <property type="match status" value="1"/>
</dbReference>
<sequence length="326" mass="35553">MPLPPPTSAPFPLPASFPPTDTLFYPATHNAASAPLLLFLPGNPGLINYYQPFLSHLSALHPSLTILGASHAGFTPATARLNATWAWKWGVGPWRLQQQVAMKRELLLHALQQLGQRRVLLMAHSMGAFLSLELITTLKCQDVEVEIAGGVMLFPTVLGIAESPQGRLLSPFLALGVVRSTLEAAAWCLGFLPKTLVERVAGVVARQPEEAARVTAVLATHPAVIRQALSLAAEEMVEIREDRWEEEVWNVGGALNGKSGGMVFVFGQKDHWVAEKTRKEIMAMRKGGAKMLVEEKGLPHGFCIHHGEVMAEMCAGWLREILGDEQ</sequence>
<dbReference type="GO" id="GO:0019915">
    <property type="term" value="P:lipid storage"/>
    <property type="evidence" value="ECO:0007669"/>
    <property type="project" value="InterPro"/>
</dbReference>
<dbReference type="Proteomes" id="UP000326924">
    <property type="component" value="Unassembled WGS sequence"/>
</dbReference>
<organism evidence="5 6">
    <name type="scientific">Sphaerosporella brunnea</name>
    <dbReference type="NCBI Taxonomy" id="1250544"/>
    <lineage>
        <taxon>Eukaryota</taxon>
        <taxon>Fungi</taxon>
        <taxon>Dikarya</taxon>
        <taxon>Ascomycota</taxon>
        <taxon>Pezizomycotina</taxon>
        <taxon>Pezizomycetes</taxon>
        <taxon>Pezizales</taxon>
        <taxon>Pyronemataceae</taxon>
        <taxon>Sphaerosporella</taxon>
    </lineage>
</organism>
<accession>A0A5J5EFL4</accession>
<dbReference type="GO" id="GO:0016298">
    <property type="term" value="F:lipase activity"/>
    <property type="evidence" value="ECO:0007669"/>
    <property type="project" value="InterPro"/>
</dbReference>
<name>A0A5J5EFL4_9PEZI</name>
<protein>
    <recommendedName>
        <fullName evidence="7">Alpha/Beta hydrolase protein</fullName>
    </recommendedName>
</protein>